<protein>
    <recommendedName>
        <fullName evidence="11">RING-Gid-type domain-containing protein</fullName>
    </recommendedName>
</protein>
<dbReference type="GO" id="GO:0061630">
    <property type="term" value="F:ubiquitin protein ligase activity"/>
    <property type="evidence" value="ECO:0007669"/>
    <property type="project" value="InterPro"/>
</dbReference>
<dbReference type="PROSITE" id="PS51867">
    <property type="entry name" value="ZF_RING_GID"/>
    <property type="match status" value="1"/>
</dbReference>
<evidence type="ECO:0000256" key="3">
    <source>
        <dbReference type="ARBA" id="ARBA00022723"/>
    </source>
</evidence>
<dbReference type="EMBL" id="VCGU01000458">
    <property type="protein sequence ID" value="TRY64349.1"/>
    <property type="molecule type" value="Genomic_DNA"/>
</dbReference>
<reference evidence="9 10" key="1">
    <citation type="journal article" date="2018" name="Nat. Ecol. Evol.">
        <title>Genomic signatures of mitonuclear coevolution across populations of Tigriopus californicus.</title>
        <authorList>
            <person name="Barreto F.S."/>
            <person name="Watson E.T."/>
            <person name="Lima T.G."/>
            <person name="Willett C.S."/>
            <person name="Edmands S."/>
            <person name="Li W."/>
            <person name="Burton R.S."/>
        </authorList>
    </citation>
    <scope>NUCLEOTIDE SEQUENCE [LARGE SCALE GENOMIC DNA]</scope>
    <source>
        <strain evidence="9 10">San Diego</strain>
    </source>
</reference>
<evidence type="ECO:0008006" key="11">
    <source>
        <dbReference type="Google" id="ProtNLM"/>
    </source>
</evidence>
<dbReference type="AlphaFoldDB" id="A0A553NG48"/>
<dbReference type="FunFam" id="3.30.40.10:FF:000143">
    <property type="entry name" value="Regulator of gluconeogenesis Rmd5"/>
    <property type="match status" value="1"/>
</dbReference>
<evidence type="ECO:0000256" key="4">
    <source>
        <dbReference type="ARBA" id="ARBA00022771"/>
    </source>
</evidence>
<gene>
    <name evidence="9" type="ORF">TCAL_11714</name>
</gene>
<dbReference type="PANTHER" id="PTHR12170:SF3">
    <property type="entry name" value="GH10162P"/>
    <property type="match status" value="1"/>
</dbReference>
<dbReference type="InterPro" id="IPR006595">
    <property type="entry name" value="CTLH_C"/>
</dbReference>
<dbReference type="PROSITE" id="PS50897">
    <property type="entry name" value="CTLH"/>
    <property type="match status" value="1"/>
</dbReference>
<dbReference type="OMA" id="HKFLMYG"/>
<evidence type="ECO:0000256" key="2">
    <source>
        <dbReference type="ARBA" id="ARBA00022490"/>
    </source>
</evidence>
<dbReference type="PROSITE" id="PS50896">
    <property type="entry name" value="LISH"/>
    <property type="match status" value="1"/>
</dbReference>
<proteinExistence type="predicted"/>
<dbReference type="GO" id="GO:0005634">
    <property type="term" value="C:nucleus"/>
    <property type="evidence" value="ECO:0007669"/>
    <property type="project" value="TreeGrafter"/>
</dbReference>
<dbReference type="Proteomes" id="UP000318571">
    <property type="component" value="Chromosome 10"/>
</dbReference>
<feature type="domain" description="RING-Gid-type" evidence="8">
    <location>
        <begin position="352"/>
        <end position="393"/>
    </location>
</feature>
<feature type="domain" description="CTLH" evidence="7">
    <location>
        <begin position="154"/>
        <end position="223"/>
    </location>
</feature>
<keyword evidence="5" id="KW-0862">Zinc</keyword>
<keyword evidence="3" id="KW-0479">Metal-binding</keyword>
<dbReference type="GO" id="GO:0005737">
    <property type="term" value="C:cytoplasm"/>
    <property type="evidence" value="ECO:0007669"/>
    <property type="project" value="UniProtKB-SubCell"/>
</dbReference>
<keyword evidence="4 6" id="KW-0863">Zinc-finger</keyword>
<evidence type="ECO:0000256" key="6">
    <source>
        <dbReference type="PROSITE-ProRule" id="PRU01215"/>
    </source>
</evidence>
<comment type="caution">
    <text evidence="9">The sequence shown here is derived from an EMBL/GenBank/DDBJ whole genome shotgun (WGS) entry which is preliminary data.</text>
</comment>
<dbReference type="SMART" id="SM00757">
    <property type="entry name" value="CRA"/>
    <property type="match status" value="1"/>
</dbReference>
<dbReference type="GO" id="GO:0008270">
    <property type="term" value="F:zinc ion binding"/>
    <property type="evidence" value="ECO:0007669"/>
    <property type="project" value="UniProtKB-KW"/>
</dbReference>
<dbReference type="GO" id="GO:0043161">
    <property type="term" value="P:proteasome-mediated ubiquitin-dependent protein catabolic process"/>
    <property type="evidence" value="ECO:0007669"/>
    <property type="project" value="InterPro"/>
</dbReference>
<sequence>MDSILSVERELYALSEKFNRFDSTNGQQLVHTLETLRSTQRELDQVRKSGAALTPAQTFSLMKTVQGLSEVVSTFGTVHRDLHSSVSKVGKAIDRNFVTDYDSTSREDIFKAADQQKRLNEVILQHFYRHGQLEISDTLAQEAKLEDAHVIKDRFQELNAVVEALAEKRLGPALEWASKNSSDMHRAPEASSRAVTRLQSSSLEMKLHKLRFIDLLVEGKCLEAVGYARHYFPQFVKSHEKEVQALMGALMFASSGKTLEDSPYAHLLDTMLWQDIVEHFVKDACALMGLSIESPLSVVINAGCIALPALLNIKQVMQQRQVAGVWNPNAKDELPIEIDLGPECRFHSIFACPILRQQTTEQNPPLKLTCGHCISKDALTKLTSGHKLKCPYCPVEQNPQDARQITF</sequence>
<dbReference type="GO" id="GO:0034657">
    <property type="term" value="C:GID complex"/>
    <property type="evidence" value="ECO:0007669"/>
    <property type="project" value="TreeGrafter"/>
</dbReference>
<dbReference type="InterPro" id="IPR045098">
    <property type="entry name" value="Fyv10_fam"/>
</dbReference>
<dbReference type="Pfam" id="PF10607">
    <property type="entry name" value="CTLH"/>
    <property type="match status" value="1"/>
</dbReference>
<keyword evidence="2" id="KW-0963">Cytoplasm</keyword>
<keyword evidence="10" id="KW-1185">Reference proteome</keyword>
<name>A0A553NG48_TIGCA</name>
<accession>A0A553NG48</accession>
<dbReference type="InterPro" id="IPR013144">
    <property type="entry name" value="CRA_dom"/>
</dbReference>
<evidence type="ECO:0000259" key="8">
    <source>
        <dbReference type="PROSITE" id="PS51867"/>
    </source>
</evidence>
<dbReference type="SMART" id="SM00668">
    <property type="entry name" value="CTLH"/>
    <property type="match status" value="1"/>
</dbReference>
<dbReference type="SUPFAM" id="SSF57850">
    <property type="entry name" value="RING/U-box"/>
    <property type="match status" value="1"/>
</dbReference>
<dbReference type="InterPro" id="IPR044063">
    <property type="entry name" value="ZF_RING_GID"/>
</dbReference>
<dbReference type="InterPro" id="IPR024964">
    <property type="entry name" value="CTLH/CRA"/>
</dbReference>
<feature type="zinc finger region" description="RING-Gid-type" evidence="6">
    <location>
        <begin position="352"/>
        <end position="393"/>
    </location>
</feature>
<evidence type="ECO:0000256" key="1">
    <source>
        <dbReference type="ARBA" id="ARBA00004496"/>
    </source>
</evidence>
<organism evidence="9 10">
    <name type="scientific">Tigriopus californicus</name>
    <name type="common">Marine copepod</name>
    <dbReference type="NCBI Taxonomy" id="6832"/>
    <lineage>
        <taxon>Eukaryota</taxon>
        <taxon>Metazoa</taxon>
        <taxon>Ecdysozoa</taxon>
        <taxon>Arthropoda</taxon>
        <taxon>Crustacea</taxon>
        <taxon>Multicrustacea</taxon>
        <taxon>Hexanauplia</taxon>
        <taxon>Copepoda</taxon>
        <taxon>Harpacticoida</taxon>
        <taxon>Harpacticidae</taxon>
        <taxon>Tigriopus</taxon>
    </lineage>
</organism>
<dbReference type="STRING" id="6832.A0A553NG48"/>
<dbReference type="InterPro" id="IPR006594">
    <property type="entry name" value="LisH"/>
</dbReference>
<evidence type="ECO:0000256" key="5">
    <source>
        <dbReference type="ARBA" id="ARBA00022833"/>
    </source>
</evidence>
<dbReference type="OrthoDB" id="1933281at2759"/>
<evidence type="ECO:0000313" key="9">
    <source>
        <dbReference type="EMBL" id="TRY64349.1"/>
    </source>
</evidence>
<evidence type="ECO:0000313" key="10">
    <source>
        <dbReference type="Proteomes" id="UP000318571"/>
    </source>
</evidence>
<dbReference type="PANTHER" id="PTHR12170">
    <property type="entry name" value="MACROPHAGE ERYTHROBLAST ATTACHER-RELATED"/>
    <property type="match status" value="1"/>
</dbReference>
<evidence type="ECO:0000259" key="7">
    <source>
        <dbReference type="PROSITE" id="PS50897"/>
    </source>
</evidence>
<comment type="subcellular location">
    <subcellularLocation>
        <location evidence="1">Cytoplasm</location>
    </subcellularLocation>
</comment>